<evidence type="ECO:0000313" key="2">
    <source>
        <dbReference type="Proteomes" id="UP000325054"/>
    </source>
</evidence>
<accession>A0A5D4TL52</accession>
<sequence length="361" mass="42495">MYKLNSKSNELEEVFETTFFENDLRERQHIQEWIRKNPEVLGEELMILTCEYDKFEVNERLDLLALDKEGNLTVIEVKRDTTGSNVDFQALKYASYCARLSPVDVMDIFFEYINSFGLGIDSKEKLVEFLELEDEEELHSSININQRIIIVGKEIDKRILSVCTWLHENSIDIKCVTIKPYKLPDEQIIVDTNQIIPPYKLEDYYISKKEVKQERKKTADNDVREFLQSVSNFINKKTDYSAKYGGNRDYFKGHKFHNLPWRFVFAYKKKDGQGLMLIESDKDPAVEVIRHIVEKHLQTFSEVLGSEVELVRGVKNTKLYKLVVKIEFPESQPLEERINIFNDTFVKYKSYLETVLNEISH</sequence>
<dbReference type="GO" id="GO:0003676">
    <property type="term" value="F:nucleic acid binding"/>
    <property type="evidence" value="ECO:0007669"/>
    <property type="project" value="InterPro"/>
</dbReference>
<dbReference type="Proteomes" id="UP000325054">
    <property type="component" value="Unassembled WGS sequence"/>
</dbReference>
<reference evidence="1 2" key="1">
    <citation type="submission" date="2019-08" db="EMBL/GenBank/DDBJ databases">
        <title>Bacillus genomes from the desert of Cuatro Cienegas, Coahuila.</title>
        <authorList>
            <person name="Olmedo-Alvarez G."/>
        </authorList>
    </citation>
    <scope>NUCLEOTIDE SEQUENCE [LARGE SCALE GENOMIC DNA]</scope>
    <source>
        <strain evidence="1 2">CH451a_14T</strain>
    </source>
</reference>
<dbReference type="Gene3D" id="3.40.1350.10">
    <property type="match status" value="1"/>
</dbReference>
<organism evidence="1 2">
    <name type="scientific">Rossellomorea aquimaris</name>
    <dbReference type="NCBI Taxonomy" id="189382"/>
    <lineage>
        <taxon>Bacteria</taxon>
        <taxon>Bacillati</taxon>
        <taxon>Bacillota</taxon>
        <taxon>Bacilli</taxon>
        <taxon>Bacillales</taxon>
        <taxon>Bacillaceae</taxon>
        <taxon>Rossellomorea</taxon>
    </lineage>
</organism>
<dbReference type="OrthoDB" id="570199at2"/>
<dbReference type="AlphaFoldDB" id="A0A5D4TL52"/>
<evidence type="ECO:0000313" key="1">
    <source>
        <dbReference type="EMBL" id="TYS76593.1"/>
    </source>
</evidence>
<dbReference type="RefSeq" id="WP_148992293.1">
    <property type="nucleotide sequence ID" value="NZ_VTEW01000012.1"/>
</dbReference>
<evidence type="ECO:0008006" key="3">
    <source>
        <dbReference type="Google" id="ProtNLM"/>
    </source>
</evidence>
<gene>
    <name evidence="1" type="ORF">FZC80_14920</name>
</gene>
<comment type="caution">
    <text evidence="1">The sequence shown here is derived from an EMBL/GenBank/DDBJ whole genome shotgun (WGS) entry which is preliminary data.</text>
</comment>
<dbReference type="EMBL" id="VTEW01000012">
    <property type="protein sequence ID" value="TYS76593.1"/>
    <property type="molecule type" value="Genomic_DNA"/>
</dbReference>
<proteinExistence type="predicted"/>
<dbReference type="InterPro" id="IPR011856">
    <property type="entry name" value="tRNA_endonuc-like_dom_sf"/>
</dbReference>
<name>A0A5D4TL52_9BACI</name>
<protein>
    <recommendedName>
        <fullName evidence="3">DUF91 domain-containing protein</fullName>
    </recommendedName>
</protein>